<keyword evidence="6 8" id="KW-1133">Transmembrane helix</keyword>
<protein>
    <recommendedName>
        <fullName evidence="9">Glycosyltransferase RgtA/B/C/D-like domain-containing protein</fullName>
    </recommendedName>
</protein>
<feature type="transmembrane region" description="Helical" evidence="8">
    <location>
        <begin position="84"/>
        <end position="104"/>
    </location>
</feature>
<dbReference type="Pfam" id="PF13231">
    <property type="entry name" value="PMT_2"/>
    <property type="match status" value="1"/>
</dbReference>
<sequence length="617" mass="72059">MSVIINFFKNNYILIAILLLSSVLRFFYIDYQSVWIDEIHTLNESDPGISFSQMFDYLYAADPHPPLYFIAVKVIFSLFGYNTFVLRMLSAIIGIMGVWAIYLLGKEMCGKKAGLYAAAILAVNYFHIYYSQDARPYPLLFLSTTISFYFLVRFIKAPSFKTSALYGFFVAFMLYSHFFSLFALFSQYVILLYFVWRPYRDYTTSKKFFIYSLMSGIISLILYIPCLRFLMAAAERKAMWIAKPKWNVYSELFKEFFGYSEIVIWFVLILIIFFFIEFIKKKEESSPKRLFSEFNLNAFILLLWIFITLFIPLVKSYISIPMIVNRYFINVLPAVILMVVIGLMQIKNHVLRACFFFAIILFSLTNLIIVKHYYTEKAKTEFREATSFIKENSKQNANVVSSLGWYMNFFFKEVKDKHKIIDRSLDVYTQEMKTGACKIEAFWYIDGHTRPYTPTEETKQFIEDNFYLENNYEGYDVWTRYYIPKKNVPGIDITKYGQLKQSNGDTIVSYIDVFENTGKTIKISGWAYFPDQDASASKINLVLIKGNTIEKLPTLKVIRKDVSGYVGLNYNTDDSGFACEYNISNLEPGEYKIGIYMVNKTTKKEGLLITDKTVVKQ</sequence>
<feature type="transmembrane region" description="Helical" evidence="8">
    <location>
        <begin position="296"/>
        <end position="315"/>
    </location>
</feature>
<keyword evidence="2" id="KW-1003">Cell membrane</keyword>
<dbReference type="RefSeq" id="WP_128390017.1">
    <property type="nucleotide sequence ID" value="NZ_SBII01000007.1"/>
</dbReference>
<evidence type="ECO:0000256" key="4">
    <source>
        <dbReference type="ARBA" id="ARBA00022679"/>
    </source>
</evidence>
<feature type="domain" description="Glycosyltransferase RgtA/B/C/D-like" evidence="9">
    <location>
        <begin position="64"/>
        <end position="227"/>
    </location>
</feature>
<evidence type="ECO:0000256" key="3">
    <source>
        <dbReference type="ARBA" id="ARBA00022676"/>
    </source>
</evidence>
<feature type="transmembrane region" description="Helical" evidence="8">
    <location>
        <begin position="208"/>
        <end position="231"/>
    </location>
</feature>
<dbReference type="EMBL" id="SBII01000007">
    <property type="protein sequence ID" value="RWX00060.1"/>
    <property type="molecule type" value="Genomic_DNA"/>
</dbReference>
<evidence type="ECO:0000259" key="9">
    <source>
        <dbReference type="Pfam" id="PF13231"/>
    </source>
</evidence>
<feature type="transmembrane region" description="Helical" evidence="8">
    <location>
        <begin position="350"/>
        <end position="370"/>
    </location>
</feature>
<gene>
    <name evidence="10" type="ORF">EPI11_10985</name>
</gene>
<evidence type="ECO:0000256" key="2">
    <source>
        <dbReference type="ARBA" id="ARBA00022475"/>
    </source>
</evidence>
<dbReference type="PANTHER" id="PTHR33908">
    <property type="entry name" value="MANNOSYLTRANSFERASE YKCB-RELATED"/>
    <property type="match status" value="1"/>
</dbReference>
<evidence type="ECO:0000256" key="8">
    <source>
        <dbReference type="SAM" id="Phobius"/>
    </source>
</evidence>
<comment type="subcellular location">
    <subcellularLocation>
        <location evidence="1">Cell membrane</location>
        <topology evidence="1">Multi-pass membrane protein</topology>
    </subcellularLocation>
</comment>
<keyword evidence="4" id="KW-0808">Transferase</keyword>
<keyword evidence="5 8" id="KW-0812">Transmembrane</keyword>
<feature type="transmembrane region" description="Helical" evidence="8">
    <location>
        <begin position="327"/>
        <end position="344"/>
    </location>
</feature>
<accession>A0A3S3SED2</accession>
<comment type="caution">
    <text evidence="10">The sequence shown here is derived from an EMBL/GenBank/DDBJ whole genome shotgun (WGS) entry which is preliminary data.</text>
</comment>
<name>A0A3S3SED2_9FLAO</name>
<keyword evidence="11" id="KW-1185">Reference proteome</keyword>
<feature type="transmembrane region" description="Helical" evidence="8">
    <location>
        <begin position="113"/>
        <end position="130"/>
    </location>
</feature>
<keyword evidence="7 8" id="KW-0472">Membrane</keyword>
<dbReference type="InterPro" id="IPR050297">
    <property type="entry name" value="LipidA_mod_glycosyltrf_83"/>
</dbReference>
<evidence type="ECO:0000256" key="7">
    <source>
        <dbReference type="ARBA" id="ARBA00023136"/>
    </source>
</evidence>
<evidence type="ECO:0000256" key="5">
    <source>
        <dbReference type="ARBA" id="ARBA00022692"/>
    </source>
</evidence>
<dbReference type="GO" id="GO:0016763">
    <property type="term" value="F:pentosyltransferase activity"/>
    <property type="evidence" value="ECO:0007669"/>
    <property type="project" value="TreeGrafter"/>
</dbReference>
<feature type="transmembrane region" description="Helical" evidence="8">
    <location>
        <begin position="252"/>
        <end position="276"/>
    </location>
</feature>
<dbReference type="PANTHER" id="PTHR33908:SF11">
    <property type="entry name" value="MEMBRANE PROTEIN"/>
    <property type="match status" value="1"/>
</dbReference>
<organism evidence="10 11">
    <name type="scientific">Flavobacterium cerinum</name>
    <dbReference type="NCBI Taxonomy" id="2502784"/>
    <lineage>
        <taxon>Bacteria</taxon>
        <taxon>Pseudomonadati</taxon>
        <taxon>Bacteroidota</taxon>
        <taxon>Flavobacteriia</taxon>
        <taxon>Flavobacteriales</taxon>
        <taxon>Flavobacteriaceae</taxon>
        <taxon>Flavobacterium</taxon>
    </lineage>
</organism>
<keyword evidence="3" id="KW-0328">Glycosyltransferase</keyword>
<evidence type="ECO:0000256" key="1">
    <source>
        <dbReference type="ARBA" id="ARBA00004651"/>
    </source>
</evidence>
<dbReference type="GO" id="GO:0009103">
    <property type="term" value="P:lipopolysaccharide biosynthetic process"/>
    <property type="evidence" value="ECO:0007669"/>
    <property type="project" value="UniProtKB-ARBA"/>
</dbReference>
<feature type="transmembrane region" description="Helical" evidence="8">
    <location>
        <begin position="136"/>
        <end position="152"/>
    </location>
</feature>
<evidence type="ECO:0000313" key="11">
    <source>
        <dbReference type="Proteomes" id="UP000287527"/>
    </source>
</evidence>
<dbReference type="AlphaFoldDB" id="A0A3S3SED2"/>
<proteinExistence type="predicted"/>
<feature type="transmembrane region" description="Helical" evidence="8">
    <location>
        <begin position="12"/>
        <end position="29"/>
    </location>
</feature>
<dbReference type="Proteomes" id="UP000287527">
    <property type="component" value="Unassembled WGS sequence"/>
</dbReference>
<evidence type="ECO:0000256" key="6">
    <source>
        <dbReference type="ARBA" id="ARBA00022989"/>
    </source>
</evidence>
<dbReference type="OrthoDB" id="5437043at2"/>
<dbReference type="GO" id="GO:0005886">
    <property type="term" value="C:plasma membrane"/>
    <property type="evidence" value="ECO:0007669"/>
    <property type="project" value="UniProtKB-SubCell"/>
</dbReference>
<evidence type="ECO:0000313" key="10">
    <source>
        <dbReference type="EMBL" id="RWX00060.1"/>
    </source>
</evidence>
<feature type="transmembrane region" description="Helical" evidence="8">
    <location>
        <begin position="164"/>
        <end position="196"/>
    </location>
</feature>
<reference evidence="10 11" key="1">
    <citation type="submission" date="2019-01" db="EMBL/GenBank/DDBJ databases">
        <title>Flavobacterium sp. nov.,isolated from freshwater.</title>
        <authorList>
            <person name="Zhang R."/>
            <person name="Du Z.-J."/>
        </authorList>
    </citation>
    <scope>NUCLEOTIDE SEQUENCE [LARGE SCALE GENOMIC DNA]</scope>
    <source>
        <strain evidence="10 11">1E403</strain>
    </source>
</reference>
<dbReference type="InterPro" id="IPR038731">
    <property type="entry name" value="RgtA/B/C-like"/>
</dbReference>